<sequence>MTAQQQSPLSEDVENLGEKPPCRDDVDSQYFPSNPDTKQEENFYVTVPPPFATGKSKHHFPIPPLYGGKFRYGKKFLPSHLLHPPAGTSDTDANADSTRTDIPSHNPDIHFYHTLHVLANTQSLPEAWEAYSILSKLPAPRDHSQNPKIPFSHLHRLCRLLSQNRLRNPTQFLRLLSVLYTIRKSGGTIHVFEWNSLIASAGSGWRVTRPDEFKLALDVFQEMTSGMPPGSTFSPSDYPPLPTSQPVPPDEYSYNVLINIAAKSLYGRAVRRASSLLRSSGYSPDRVTHLSLLTFFTASGERSGVRSTLLKMREQGLELGLDGVNSCIWAFTRIGRMDVVKLIYRVLRHNSLSDPRIRAEYDDSFLESISDALTKLEEESVIITEDMRPNEITFTEMIQVMAYHGDFLATINILSDMLSSDNIELGAPLVRGTSRDEEGGHVSVDGPSTDGVGEVRYTKYSPTYAVFRALFLGFSRHGTDDPYSQTWTLDNLRDIYHDYMAFSNLESPSRREIYWMLLAFDRTSGHDLDVIREVWLELEERFVYDWGNRLQKLREIIFSDDTDEARHHLNTVGFRVAPLPNELPALERHIWE</sequence>
<keyword evidence="4" id="KW-1185">Reference proteome</keyword>
<comment type="caution">
    <text evidence="3">The sequence shown here is derived from an EMBL/GenBank/DDBJ whole genome shotgun (WGS) entry which is preliminary data.</text>
</comment>
<accession>A0ABR2ZN70</accession>
<evidence type="ECO:0000313" key="3">
    <source>
        <dbReference type="EMBL" id="KAL0063105.1"/>
    </source>
</evidence>
<evidence type="ECO:0000256" key="1">
    <source>
        <dbReference type="ARBA" id="ARBA00022737"/>
    </source>
</evidence>
<reference evidence="3 4" key="1">
    <citation type="submission" date="2024-05" db="EMBL/GenBank/DDBJ databases">
        <title>A draft genome resource for the thread blight pathogen Marasmius tenuissimus strain MS-2.</title>
        <authorList>
            <person name="Yulfo-Soto G.E."/>
            <person name="Baruah I.K."/>
            <person name="Amoako-Attah I."/>
            <person name="Bukari Y."/>
            <person name="Meinhardt L.W."/>
            <person name="Bailey B.A."/>
            <person name="Cohen S.P."/>
        </authorList>
    </citation>
    <scope>NUCLEOTIDE SEQUENCE [LARGE SCALE GENOMIC DNA]</scope>
    <source>
        <strain evidence="3 4">MS-2</strain>
    </source>
</reference>
<name>A0ABR2ZN70_9AGAR</name>
<proteinExistence type="predicted"/>
<feature type="compositionally biased region" description="Polar residues" evidence="2">
    <location>
        <begin position="88"/>
        <end position="100"/>
    </location>
</feature>
<keyword evidence="1" id="KW-0677">Repeat</keyword>
<feature type="compositionally biased region" description="Basic and acidic residues" evidence="2">
    <location>
        <begin position="16"/>
        <end position="26"/>
    </location>
</feature>
<dbReference type="InterPro" id="IPR050667">
    <property type="entry name" value="PPR-containing_protein"/>
</dbReference>
<dbReference type="EMBL" id="JBBXMP010000088">
    <property type="protein sequence ID" value="KAL0063105.1"/>
    <property type="molecule type" value="Genomic_DNA"/>
</dbReference>
<feature type="region of interest" description="Disordered" evidence="2">
    <location>
        <begin position="81"/>
        <end position="100"/>
    </location>
</feature>
<dbReference type="Gene3D" id="1.25.40.10">
    <property type="entry name" value="Tetratricopeptide repeat domain"/>
    <property type="match status" value="1"/>
</dbReference>
<organism evidence="3 4">
    <name type="scientific">Marasmius tenuissimus</name>
    <dbReference type="NCBI Taxonomy" id="585030"/>
    <lineage>
        <taxon>Eukaryota</taxon>
        <taxon>Fungi</taxon>
        <taxon>Dikarya</taxon>
        <taxon>Basidiomycota</taxon>
        <taxon>Agaricomycotina</taxon>
        <taxon>Agaricomycetes</taxon>
        <taxon>Agaricomycetidae</taxon>
        <taxon>Agaricales</taxon>
        <taxon>Marasmiineae</taxon>
        <taxon>Marasmiaceae</taxon>
        <taxon>Marasmius</taxon>
    </lineage>
</organism>
<gene>
    <name evidence="3" type="ORF">AAF712_010013</name>
</gene>
<evidence type="ECO:0008006" key="5">
    <source>
        <dbReference type="Google" id="ProtNLM"/>
    </source>
</evidence>
<evidence type="ECO:0000313" key="4">
    <source>
        <dbReference type="Proteomes" id="UP001437256"/>
    </source>
</evidence>
<dbReference type="PANTHER" id="PTHR47939">
    <property type="entry name" value="MEMBRANE-ASSOCIATED SALT-INDUCIBLE PROTEIN-LIKE"/>
    <property type="match status" value="1"/>
</dbReference>
<feature type="region of interest" description="Disordered" evidence="2">
    <location>
        <begin position="1"/>
        <end position="41"/>
    </location>
</feature>
<dbReference type="PANTHER" id="PTHR47939:SF13">
    <property type="entry name" value="OS03G0201400 PROTEIN"/>
    <property type="match status" value="1"/>
</dbReference>
<dbReference type="InterPro" id="IPR011990">
    <property type="entry name" value="TPR-like_helical_dom_sf"/>
</dbReference>
<dbReference type="Proteomes" id="UP001437256">
    <property type="component" value="Unassembled WGS sequence"/>
</dbReference>
<protein>
    <recommendedName>
        <fullName evidence="5">Pentatricopeptide repeat-containing protein</fullName>
    </recommendedName>
</protein>
<evidence type="ECO:0000256" key="2">
    <source>
        <dbReference type="SAM" id="MobiDB-lite"/>
    </source>
</evidence>